<comment type="caution">
    <text evidence="6">The sequence shown here is derived from an EMBL/GenBank/DDBJ whole genome shotgun (WGS) entry which is preliminary data.</text>
</comment>
<evidence type="ECO:0000256" key="2">
    <source>
        <dbReference type="ARBA" id="ARBA00023043"/>
    </source>
</evidence>
<feature type="region of interest" description="Disordered" evidence="4">
    <location>
        <begin position="979"/>
        <end position="1014"/>
    </location>
</feature>
<dbReference type="EMBL" id="BSDZ01000103">
    <property type="protein sequence ID" value="GLI71175.1"/>
    <property type="molecule type" value="Genomic_DNA"/>
</dbReference>
<keyword evidence="5" id="KW-0472">Membrane</keyword>
<evidence type="ECO:0000256" key="1">
    <source>
        <dbReference type="ARBA" id="ARBA00022737"/>
    </source>
</evidence>
<evidence type="ECO:0000313" key="6">
    <source>
        <dbReference type="EMBL" id="GLI71175.1"/>
    </source>
</evidence>
<dbReference type="PANTHER" id="PTHR24198:SF165">
    <property type="entry name" value="ANKYRIN REPEAT-CONTAINING PROTEIN-RELATED"/>
    <property type="match status" value="1"/>
</dbReference>
<feature type="region of interest" description="Disordered" evidence="4">
    <location>
        <begin position="740"/>
        <end position="762"/>
    </location>
</feature>
<reference evidence="6 7" key="1">
    <citation type="journal article" date="2023" name="IScience">
        <title>Expanded male sex-determining region conserved during the evolution of homothallism in the green alga Volvox.</title>
        <authorList>
            <person name="Yamamoto K."/>
            <person name="Matsuzaki R."/>
            <person name="Mahakham W."/>
            <person name="Heman W."/>
            <person name="Sekimoto H."/>
            <person name="Kawachi M."/>
            <person name="Minakuchi Y."/>
            <person name="Toyoda A."/>
            <person name="Nozaki H."/>
        </authorList>
    </citation>
    <scope>NUCLEOTIDE SEQUENCE [LARGE SCALE GENOMIC DNA]</scope>
    <source>
        <strain evidence="6 7">NIES-4468</strain>
    </source>
</reference>
<feature type="compositionally biased region" description="Polar residues" evidence="4">
    <location>
        <begin position="979"/>
        <end position="988"/>
    </location>
</feature>
<feature type="compositionally biased region" description="Low complexity" evidence="4">
    <location>
        <begin position="753"/>
        <end position="762"/>
    </location>
</feature>
<keyword evidence="5" id="KW-0812">Transmembrane</keyword>
<accession>A0ABQ5SMF6</accession>
<gene>
    <name evidence="6" type="ORF">VaNZ11_016263</name>
</gene>
<sequence length="1109" mass="115777">MGNEVSISQTDIQGSLVDLQARIRAGASVNKRMLFPNDTGPLPKGCKCTPLGYSILSGNLELLDTLIYAGVDVNKPVGLRDRFHFTPLQLAVAVGSGEAVRRLLERGADPNAALQSKRGTITLLQSSQHRHRPATAAIGSRPIGANTSSISPSASPLSLLVPEVLSSMRSGDTALHIAIDCAVEEHHHGVTSGSASGCRTKIVEALIAHPSTDLNRPNGRRRTPLYKACKRQLELVVTLLATHPRIDVNAGWPLFAAIKVQNLQLVRVLLQAGAGPTCGAYKIEGHTPLSYALRGRPSDSFYDRAGMVEMLVQAGSHVEPEMLSYAEERNWHAVLAALRFGAALGLSAEGPASGSGGRSGDGVVQPGPAMAEGHGTGALQLRASGTSRIQLSFLARFRHRLMRAHESYVSHKRSSHSRSWDDGVSGSIGGGAPAAAASTLATAARSGGGSGRLGNSVSAGGRGGGSSSRQRVSSTARIGTSVTPDGASARHRFGARSWTWRIRFPFPRAPSLQPQSQRLSEVVLKNPIVILFAPLLIPILIFEPIFLAFGEIFKVLAIVLVFLAVVVVPALLYGVYRLSRGLVRLLYNNRRLQNSSLVPFEPSSETSDAPAQSLPSFHQTTASISQLLVPQDSLSGAATAAAAGVDAVDRGSSGRQTVIENVNAVIVGLSRESNNRTGAAADPITNGSELLQPAKLKDSYFNLPASSSLPSSVPPPPPEALDGLAESTFRLRPQHLAQQLPGAGLGASPSGVSSSDTAAPPAAASTSAVGGVNFCSELTSSSSTGGSTVGAGGAAASGVTFSGVTSGSGSSAGGYTAVCSNHSSDSFVRDNAFSTVSSFLSGDIELAELLWRLGLEICVVLSVVTLTVIAVTYLDAFLEFHLARFLPTDSMLQICMRGRGTDRFRYPQGSLATCFSRKERTFLARLFFGTLVVRWISGAPAWVLTGLVAVVWLGCLLKALCDDYRLMCGLRVLEMTHASQGGSDSRSLGSEVAVGNGAQPESQPTAGPRNGGAPLSGVAGTHTDVVTGAEAAATAAPEGCTSTRNVTDGLDGLCCVCMSNRAVMGFVHRSVVHCCLCEECEGVLRGRHAIANCLICKHPASVVAKVIVT</sequence>
<protein>
    <recommendedName>
        <fullName evidence="8">ANK_REP_REGION domain-containing protein</fullName>
    </recommendedName>
</protein>
<dbReference type="Pfam" id="PF12796">
    <property type="entry name" value="Ank_2"/>
    <property type="match status" value="2"/>
</dbReference>
<feature type="repeat" description="ANK" evidence="3">
    <location>
        <begin position="83"/>
        <end position="115"/>
    </location>
</feature>
<evidence type="ECO:0000313" key="7">
    <source>
        <dbReference type="Proteomes" id="UP001165090"/>
    </source>
</evidence>
<evidence type="ECO:0000256" key="5">
    <source>
        <dbReference type="SAM" id="Phobius"/>
    </source>
</evidence>
<dbReference type="Gene3D" id="1.25.40.20">
    <property type="entry name" value="Ankyrin repeat-containing domain"/>
    <property type="match status" value="2"/>
</dbReference>
<keyword evidence="5" id="KW-1133">Transmembrane helix</keyword>
<feature type="region of interest" description="Disordered" evidence="4">
    <location>
        <begin position="443"/>
        <end position="488"/>
    </location>
</feature>
<organism evidence="6 7">
    <name type="scientific">Volvox africanus</name>
    <dbReference type="NCBI Taxonomy" id="51714"/>
    <lineage>
        <taxon>Eukaryota</taxon>
        <taxon>Viridiplantae</taxon>
        <taxon>Chlorophyta</taxon>
        <taxon>core chlorophytes</taxon>
        <taxon>Chlorophyceae</taxon>
        <taxon>CS clade</taxon>
        <taxon>Chlamydomonadales</taxon>
        <taxon>Volvocaceae</taxon>
        <taxon>Volvox</taxon>
    </lineage>
</organism>
<feature type="transmembrane region" description="Helical" evidence="5">
    <location>
        <begin position="555"/>
        <end position="576"/>
    </location>
</feature>
<dbReference type="SMART" id="SM00248">
    <property type="entry name" value="ANK"/>
    <property type="match status" value="6"/>
</dbReference>
<dbReference type="InterPro" id="IPR036770">
    <property type="entry name" value="Ankyrin_rpt-contain_sf"/>
</dbReference>
<dbReference type="InterPro" id="IPR002110">
    <property type="entry name" value="Ankyrin_rpt"/>
</dbReference>
<feature type="transmembrane region" description="Helical" evidence="5">
    <location>
        <begin position="941"/>
        <end position="961"/>
    </location>
</feature>
<keyword evidence="1" id="KW-0677">Repeat</keyword>
<feature type="region of interest" description="Disordered" evidence="4">
    <location>
        <begin position="351"/>
        <end position="375"/>
    </location>
</feature>
<evidence type="ECO:0000256" key="4">
    <source>
        <dbReference type="SAM" id="MobiDB-lite"/>
    </source>
</evidence>
<keyword evidence="7" id="KW-1185">Reference proteome</keyword>
<evidence type="ECO:0008006" key="8">
    <source>
        <dbReference type="Google" id="ProtNLM"/>
    </source>
</evidence>
<keyword evidence="2 3" id="KW-0040">ANK repeat</keyword>
<proteinExistence type="predicted"/>
<dbReference type="PANTHER" id="PTHR24198">
    <property type="entry name" value="ANKYRIN REPEAT AND PROTEIN KINASE DOMAIN-CONTAINING PROTEIN"/>
    <property type="match status" value="1"/>
</dbReference>
<evidence type="ECO:0000256" key="3">
    <source>
        <dbReference type="PROSITE-ProRule" id="PRU00023"/>
    </source>
</evidence>
<name>A0ABQ5SMF6_9CHLO</name>
<dbReference type="Proteomes" id="UP001165090">
    <property type="component" value="Unassembled WGS sequence"/>
</dbReference>
<dbReference type="PROSITE" id="PS50088">
    <property type="entry name" value="ANK_REPEAT"/>
    <property type="match status" value="1"/>
</dbReference>
<feature type="transmembrane region" description="Helical" evidence="5">
    <location>
        <begin position="528"/>
        <end position="549"/>
    </location>
</feature>
<dbReference type="PROSITE" id="PS50297">
    <property type="entry name" value="ANK_REP_REGION"/>
    <property type="match status" value="1"/>
</dbReference>
<dbReference type="SUPFAM" id="SSF48403">
    <property type="entry name" value="Ankyrin repeat"/>
    <property type="match status" value="1"/>
</dbReference>